<protein>
    <recommendedName>
        <fullName evidence="8">Gram-positive cocci surface proteins LPxTG domain-containing protein</fullName>
    </recommendedName>
</protein>
<evidence type="ECO:0000256" key="2">
    <source>
        <dbReference type="ARBA" id="ARBA00022525"/>
    </source>
</evidence>
<feature type="coiled-coil region" evidence="5">
    <location>
        <begin position="571"/>
        <end position="598"/>
    </location>
</feature>
<keyword evidence="1" id="KW-0134">Cell wall</keyword>
<keyword evidence="4" id="KW-0572">Peptidoglycan-anchor</keyword>
<feature type="domain" description="Gram-positive cocci surface proteins LPxTG" evidence="8">
    <location>
        <begin position="718"/>
        <end position="753"/>
    </location>
</feature>
<organism evidence="9 10">
    <name type="scientific">Streptococcus phocae</name>
    <dbReference type="NCBI Taxonomy" id="119224"/>
    <lineage>
        <taxon>Bacteria</taxon>
        <taxon>Bacillati</taxon>
        <taxon>Bacillota</taxon>
        <taxon>Bacilli</taxon>
        <taxon>Lactobacillales</taxon>
        <taxon>Streptococcaceae</taxon>
        <taxon>Streptococcus</taxon>
    </lineage>
</organism>
<dbReference type="Proteomes" id="UP000049578">
    <property type="component" value="Unassembled WGS sequence"/>
</dbReference>
<evidence type="ECO:0000256" key="5">
    <source>
        <dbReference type="SAM" id="Coils"/>
    </source>
</evidence>
<keyword evidence="6" id="KW-0472">Membrane</keyword>
<dbReference type="InterPro" id="IPR013783">
    <property type="entry name" value="Ig-like_fold"/>
</dbReference>
<keyword evidence="5" id="KW-0175">Coiled coil</keyword>
<dbReference type="PATRIC" id="fig|119224.3.peg.494"/>
<dbReference type="Gene3D" id="2.60.40.1140">
    <property type="entry name" value="Collagen-binding surface protein Cna, B-type domain"/>
    <property type="match status" value="1"/>
</dbReference>
<dbReference type="NCBIfam" id="TIGR01167">
    <property type="entry name" value="LPXTG_anchor"/>
    <property type="match status" value="1"/>
</dbReference>
<accession>A0A0P6S7T7</accession>
<keyword evidence="6" id="KW-0812">Transmembrane</keyword>
<feature type="signal peptide" evidence="7">
    <location>
        <begin position="1"/>
        <end position="25"/>
    </location>
</feature>
<gene>
    <name evidence="9" type="ORF">AKK44_04795</name>
</gene>
<dbReference type="InterPro" id="IPR019931">
    <property type="entry name" value="LPXTG_anchor"/>
</dbReference>
<dbReference type="Gene3D" id="2.60.40.740">
    <property type="match status" value="1"/>
</dbReference>
<dbReference type="InterPro" id="IPR032334">
    <property type="entry name" value="GramPos_pilinBB"/>
</dbReference>
<feature type="transmembrane region" description="Helical" evidence="6">
    <location>
        <begin position="722"/>
        <end position="745"/>
    </location>
</feature>
<evidence type="ECO:0000313" key="9">
    <source>
        <dbReference type="EMBL" id="KPJ22408.1"/>
    </source>
</evidence>
<dbReference type="AlphaFoldDB" id="A0A0P6S7T7"/>
<evidence type="ECO:0000256" key="4">
    <source>
        <dbReference type="ARBA" id="ARBA00023088"/>
    </source>
</evidence>
<dbReference type="InterPro" id="IPR026466">
    <property type="entry name" value="Fim_isopep_form_D2_dom"/>
</dbReference>
<dbReference type="EMBL" id="LHQM01000015">
    <property type="protein sequence ID" value="KPJ22408.1"/>
    <property type="molecule type" value="Genomic_DNA"/>
</dbReference>
<dbReference type="Pfam" id="PF16569">
    <property type="entry name" value="GramPos_pilinBB"/>
    <property type="match status" value="1"/>
</dbReference>
<dbReference type="Gene3D" id="1.20.58.90">
    <property type="match status" value="1"/>
</dbReference>
<evidence type="ECO:0000256" key="6">
    <source>
        <dbReference type="SAM" id="Phobius"/>
    </source>
</evidence>
<keyword evidence="10" id="KW-1185">Reference proteome</keyword>
<proteinExistence type="predicted"/>
<dbReference type="STRING" id="119224.AKK44_04795"/>
<name>A0A0P6S7T7_9STRE</name>
<dbReference type="Gene3D" id="2.60.40.10">
    <property type="entry name" value="Immunoglobulins"/>
    <property type="match status" value="2"/>
</dbReference>
<dbReference type="Pfam" id="PF16570">
    <property type="entry name" value="GramPos_pilinD3"/>
    <property type="match status" value="1"/>
</dbReference>
<evidence type="ECO:0000259" key="8">
    <source>
        <dbReference type="PROSITE" id="PS50847"/>
    </source>
</evidence>
<reference evidence="9 10" key="1">
    <citation type="submission" date="2015-08" db="EMBL/GenBank/DDBJ databases">
        <title>Genome sequence of Streptococcus phocae subsp. phocae ATCC 51973T isolated from liver specimen obtained from seal.</title>
        <authorList>
            <person name="Avendano-Herrera R."/>
        </authorList>
    </citation>
    <scope>NUCLEOTIDE SEQUENCE [LARGE SCALE GENOMIC DNA]</scope>
    <source>
        <strain evidence="9 10">ATCC 51973</strain>
    </source>
</reference>
<dbReference type="Pfam" id="PF17802">
    <property type="entry name" value="SpaA"/>
    <property type="match status" value="1"/>
</dbReference>
<comment type="caution">
    <text evidence="9">The sequence shown here is derived from an EMBL/GenBank/DDBJ whole genome shotgun (WGS) entry which is preliminary data.</text>
</comment>
<dbReference type="Pfam" id="PF00746">
    <property type="entry name" value="Gram_pos_anchor"/>
    <property type="match status" value="1"/>
</dbReference>
<evidence type="ECO:0000256" key="1">
    <source>
        <dbReference type="ARBA" id="ARBA00022512"/>
    </source>
</evidence>
<keyword evidence="2" id="KW-0964">Secreted</keyword>
<keyword evidence="3 7" id="KW-0732">Signal</keyword>
<dbReference type="Pfam" id="PF16555">
    <property type="entry name" value="GramPos_pilinD1"/>
    <property type="match status" value="1"/>
</dbReference>
<dbReference type="InterPro" id="IPR032364">
    <property type="entry name" value="GramPos_pilinD1_N"/>
</dbReference>
<evidence type="ECO:0000313" key="10">
    <source>
        <dbReference type="Proteomes" id="UP000049578"/>
    </source>
</evidence>
<dbReference type="NCBIfam" id="TIGR04226">
    <property type="entry name" value="RrgB_K2N_iso_D2"/>
    <property type="match status" value="1"/>
</dbReference>
<dbReference type="InterPro" id="IPR041033">
    <property type="entry name" value="SpaA_PFL_dom_1"/>
</dbReference>
<dbReference type="InterPro" id="IPR032332">
    <property type="entry name" value="GramPos_pilinD3"/>
</dbReference>
<keyword evidence="6" id="KW-1133">Transmembrane helix</keyword>
<feature type="chain" id="PRO_5006130267" description="Gram-positive cocci surface proteins LPxTG domain-containing protein" evidence="7">
    <location>
        <begin position="26"/>
        <end position="753"/>
    </location>
</feature>
<sequence>MVKTKLLNILAAALLVFGVLMPAFAVMARENEAKPATKTQTVTLHKIVMDKEKFNAKNQKGEEIFPGVEGFDGTKYIGRKLEDAVEGKEQKSTIKNFFGDSSKEISGAYFAWQKQDEYSGKWRYINYLGQMLEDKSNKEQEEYYKKHLHGMLTGNEGAKFNTGSLPEGKYRIVEVKEKSTYMGENGEILADSKAVPVEIELPIVNKKGIVKDAHVYPKNTEDKPEIAKGFGQNKDLMSEDGKTNIEGRAQYNNQTTFRATASIGQIIPYEVKTKVNAGTEYGKLVWKDSMTNGLTLESGSIIINAKYSEDLKQNLQMQADSDYKIVADDRGFTLYLTKEGLKKVTEVTKPKDAEGKSLNNGKDVEFTLTYSATVNGNAIVDVPEKNDIRLEYGNKPYVEQGPTAVTPQSEKLTVTKNWKPDNTILNDVVVTYILQKGDDKYAVTLSNDTKEQVFDLGAGVKFNATGGFNGVFTGLSQNDGLWQIYERVAGYNAEIKDPNNIGSITNQAIITNTKDKENPTPLHPTSPEVAVGGRRFVKTDYKDTGAKRLPGAVFFVKKGEQYLVAKDDSVKANSKKMLEETKKELDKKVADYNKLTSEEQKGTNGENIKKAINTAQKAYNDAFNQASLKYEWAEEKGEATEFISDGDGRFEVSGLAYGSYELEEKTAPVGYGKLSNNVKFEINKGSYKGYEKEMKYELVAEKAPDAHALQIKNRKITIPQTGGIGTVIFTVAGLAIMVGAGYVMVRRRNHDQA</sequence>
<dbReference type="PROSITE" id="PS50847">
    <property type="entry name" value="GRAM_POS_ANCHORING"/>
    <property type="match status" value="1"/>
</dbReference>
<evidence type="ECO:0000256" key="7">
    <source>
        <dbReference type="SAM" id="SignalP"/>
    </source>
</evidence>
<evidence type="ECO:0000256" key="3">
    <source>
        <dbReference type="ARBA" id="ARBA00022729"/>
    </source>
</evidence>